<proteinExistence type="predicted"/>
<dbReference type="InterPro" id="IPR005151">
    <property type="entry name" value="Tail-specific_protease"/>
</dbReference>
<organism evidence="5">
    <name type="scientific">Chromera velia CCMP2878</name>
    <dbReference type="NCBI Taxonomy" id="1169474"/>
    <lineage>
        <taxon>Eukaryota</taxon>
        <taxon>Sar</taxon>
        <taxon>Alveolata</taxon>
        <taxon>Colpodellida</taxon>
        <taxon>Chromeraceae</taxon>
        <taxon>Chromera</taxon>
    </lineage>
</organism>
<sequence length="295" mass="31319">LGFMGVSEFDGVTKERVKEAVAAMEGEGVNLYVLDLRGNRGGNFNSAISTAGVFMDDRTVCFLADSKGEALEFRTDPGRAETKAPLVILTDSLTASASEVLTASLRDNCRAASVGGRTFGKGVVQAVYGLSDRSGLILTIAKYLTPLGKELQNSGIEADAAALRGLGPSPSSIIALLNSPAGDKIRLDAQKDEKKPIRLKADGLTLKLLPRVSIKDIQSSLSHVDSDRNTMCASRRPALLAQGREEAGLKEAKGQLKVISFDKAQPGGIMGSSADWGRQPTPFESLTAVLQRVKW</sequence>
<dbReference type="GO" id="GO:0006508">
    <property type="term" value="P:proteolysis"/>
    <property type="evidence" value="ECO:0007669"/>
    <property type="project" value="UniProtKB-KW"/>
</dbReference>
<name>A0A0G4H2N6_9ALVE</name>
<dbReference type="SUPFAM" id="SSF52096">
    <property type="entry name" value="ClpP/crotonase"/>
    <property type="match status" value="1"/>
</dbReference>
<dbReference type="VEuPathDB" id="CryptoDB:Cvel_24459"/>
<keyword evidence="2" id="KW-0378">Hydrolase</keyword>
<dbReference type="CDD" id="cd07560">
    <property type="entry name" value="Peptidase_S41_CPP"/>
    <property type="match status" value="1"/>
</dbReference>
<evidence type="ECO:0000256" key="2">
    <source>
        <dbReference type="ARBA" id="ARBA00022801"/>
    </source>
</evidence>
<dbReference type="GO" id="GO:0004175">
    <property type="term" value="F:endopeptidase activity"/>
    <property type="evidence" value="ECO:0007669"/>
    <property type="project" value="TreeGrafter"/>
</dbReference>
<dbReference type="SMART" id="SM00245">
    <property type="entry name" value="TSPc"/>
    <property type="match status" value="1"/>
</dbReference>
<evidence type="ECO:0000313" key="5">
    <source>
        <dbReference type="EMBL" id="CEM37911.1"/>
    </source>
</evidence>
<dbReference type="InterPro" id="IPR004447">
    <property type="entry name" value="Peptidase_S41A"/>
</dbReference>
<dbReference type="InterPro" id="IPR029045">
    <property type="entry name" value="ClpP/crotonase-like_dom_sf"/>
</dbReference>
<accession>A0A0G4H2N6</accession>
<evidence type="ECO:0000259" key="4">
    <source>
        <dbReference type="SMART" id="SM00245"/>
    </source>
</evidence>
<keyword evidence="1" id="KW-0645">Protease</keyword>
<gene>
    <name evidence="5" type="ORF">Cvel_24459</name>
</gene>
<dbReference type="Pfam" id="PF03572">
    <property type="entry name" value="Peptidase_S41"/>
    <property type="match status" value="1"/>
</dbReference>
<dbReference type="GO" id="GO:0008236">
    <property type="term" value="F:serine-type peptidase activity"/>
    <property type="evidence" value="ECO:0007669"/>
    <property type="project" value="UniProtKB-KW"/>
</dbReference>
<dbReference type="PANTHER" id="PTHR32060:SF22">
    <property type="entry name" value="CARBOXYL-TERMINAL-PROCESSING PEPTIDASE 3, CHLOROPLASTIC"/>
    <property type="match status" value="1"/>
</dbReference>
<dbReference type="EMBL" id="CDMZ01001816">
    <property type="protein sequence ID" value="CEM37911.1"/>
    <property type="molecule type" value="Genomic_DNA"/>
</dbReference>
<dbReference type="PANTHER" id="PTHR32060">
    <property type="entry name" value="TAIL-SPECIFIC PROTEASE"/>
    <property type="match status" value="1"/>
</dbReference>
<feature type="domain" description="Tail specific protease" evidence="4">
    <location>
        <begin position="3"/>
        <end position="163"/>
    </location>
</feature>
<feature type="non-terminal residue" evidence="5">
    <location>
        <position position="1"/>
    </location>
</feature>
<protein>
    <recommendedName>
        <fullName evidence="4">Tail specific protease domain-containing protein</fullName>
    </recommendedName>
</protein>
<reference evidence="5" key="1">
    <citation type="submission" date="2014-11" db="EMBL/GenBank/DDBJ databases">
        <authorList>
            <person name="Otto D Thomas"/>
            <person name="Naeem Raeece"/>
        </authorList>
    </citation>
    <scope>NUCLEOTIDE SEQUENCE</scope>
</reference>
<evidence type="ECO:0000256" key="1">
    <source>
        <dbReference type="ARBA" id="ARBA00022670"/>
    </source>
</evidence>
<evidence type="ECO:0000256" key="3">
    <source>
        <dbReference type="ARBA" id="ARBA00022825"/>
    </source>
</evidence>
<dbReference type="Gene3D" id="3.90.226.10">
    <property type="entry name" value="2-enoyl-CoA Hydratase, Chain A, domain 1"/>
    <property type="match status" value="1"/>
</dbReference>
<keyword evidence="3" id="KW-0720">Serine protease</keyword>
<dbReference type="AlphaFoldDB" id="A0A0G4H2N6"/>